<sequence>MAALESRSSASDCRRILIALYRCSDPAASAHSGRRSYVHRMHRFSASSMLCLKQKAMTTSRI</sequence>
<dbReference type="AlphaFoldDB" id="A0A0P1AEP8"/>
<proteinExistence type="predicted"/>
<evidence type="ECO:0000313" key="2">
    <source>
        <dbReference type="Proteomes" id="UP000054928"/>
    </source>
</evidence>
<keyword evidence="2" id="KW-1185">Reference proteome</keyword>
<organism evidence="1 2">
    <name type="scientific">Plasmopara halstedii</name>
    <name type="common">Downy mildew of sunflower</name>
    <dbReference type="NCBI Taxonomy" id="4781"/>
    <lineage>
        <taxon>Eukaryota</taxon>
        <taxon>Sar</taxon>
        <taxon>Stramenopiles</taxon>
        <taxon>Oomycota</taxon>
        <taxon>Peronosporomycetes</taxon>
        <taxon>Peronosporales</taxon>
        <taxon>Peronosporaceae</taxon>
        <taxon>Plasmopara</taxon>
    </lineage>
</organism>
<evidence type="ECO:0000313" key="1">
    <source>
        <dbReference type="EMBL" id="CEG38831.1"/>
    </source>
</evidence>
<protein>
    <submittedName>
        <fullName evidence="1">Uncharacterized protein</fullName>
    </submittedName>
</protein>
<dbReference type="GeneID" id="36403937"/>
<dbReference type="RefSeq" id="XP_024575200.1">
    <property type="nucleotide sequence ID" value="XM_024724310.1"/>
</dbReference>
<dbReference type="EMBL" id="CCYD01000322">
    <property type="protein sequence ID" value="CEG38831.1"/>
    <property type="molecule type" value="Genomic_DNA"/>
</dbReference>
<dbReference type="Proteomes" id="UP000054928">
    <property type="component" value="Unassembled WGS sequence"/>
</dbReference>
<name>A0A0P1AEP8_PLAHL</name>
<accession>A0A0P1AEP8</accession>
<reference evidence="2" key="1">
    <citation type="submission" date="2014-09" db="EMBL/GenBank/DDBJ databases">
        <authorList>
            <person name="Sharma Rahul"/>
            <person name="Thines Marco"/>
        </authorList>
    </citation>
    <scope>NUCLEOTIDE SEQUENCE [LARGE SCALE GENOMIC DNA]</scope>
</reference>